<feature type="region of interest" description="Disordered" evidence="2">
    <location>
        <begin position="250"/>
        <end position="283"/>
    </location>
</feature>
<accession>A0AAX6IXX8</accession>
<feature type="compositionally biased region" description="Acidic residues" evidence="2">
    <location>
        <begin position="689"/>
        <end position="700"/>
    </location>
</feature>
<organism evidence="4 5">
    <name type="scientific">Iris pallida</name>
    <name type="common">Sweet iris</name>
    <dbReference type="NCBI Taxonomy" id="29817"/>
    <lineage>
        <taxon>Eukaryota</taxon>
        <taxon>Viridiplantae</taxon>
        <taxon>Streptophyta</taxon>
        <taxon>Embryophyta</taxon>
        <taxon>Tracheophyta</taxon>
        <taxon>Spermatophyta</taxon>
        <taxon>Magnoliopsida</taxon>
        <taxon>Liliopsida</taxon>
        <taxon>Asparagales</taxon>
        <taxon>Iridaceae</taxon>
        <taxon>Iridoideae</taxon>
        <taxon>Irideae</taxon>
        <taxon>Iris</taxon>
    </lineage>
</organism>
<evidence type="ECO:0000256" key="2">
    <source>
        <dbReference type="SAM" id="MobiDB-lite"/>
    </source>
</evidence>
<evidence type="ECO:0000256" key="1">
    <source>
        <dbReference type="SAM" id="Coils"/>
    </source>
</evidence>
<dbReference type="Pfam" id="PF00855">
    <property type="entry name" value="PWWP"/>
    <property type="match status" value="1"/>
</dbReference>
<feature type="region of interest" description="Disordered" evidence="2">
    <location>
        <begin position="725"/>
        <end position="749"/>
    </location>
</feature>
<feature type="region of interest" description="Disordered" evidence="2">
    <location>
        <begin position="675"/>
        <end position="709"/>
    </location>
</feature>
<dbReference type="AlphaFoldDB" id="A0AAX6IXX8"/>
<keyword evidence="5" id="KW-1185">Reference proteome</keyword>
<feature type="coiled-coil region" evidence="1">
    <location>
        <begin position="94"/>
        <end position="121"/>
    </location>
</feature>
<evidence type="ECO:0000313" key="5">
    <source>
        <dbReference type="Proteomes" id="UP001140949"/>
    </source>
</evidence>
<evidence type="ECO:0000259" key="3">
    <source>
        <dbReference type="PROSITE" id="PS50812"/>
    </source>
</evidence>
<dbReference type="EMBL" id="JANAVB010000194">
    <property type="protein sequence ID" value="KAJ6854155.1"/>
    <property type="molecule type" value="Genomic_DNA"/>
</dbReference>
<protein>
    <recommendedName>
        <fullName evidence="3">PWWP domain-containing protein</fullName>
    </recommendedName>
</protein>
<feature type="region of interest" description="Disordered" evidence="2">
    <location>
        <begin position="551"/>
        <end position="581"/>
    </location>
</feature>
<dbReference type="CDD" id="cd05162">
    <property type="entry name" value="PWWP"/>
    <property type="match status" value="1"/>
</dbReference>
<dbReference type="InterPro" id="IPR000313">
    <property type="entry name" value="PWWP_dom"/>
</dbReference>
<reference evidence="4" key="1">
    <citation type="journal article" date="2023" name="GigaByte">
        <title>Genome assembly of the bearded iris, Iris pallida Lam.</title>
        <authorList>
            <person name="Bruccoleri R.E."/>
            <person name="Oakeley E.J."/>
            <person name="Faust A.M.E."/>
            <person name="Altorfer M."/>
            <person name="Dessus-Babus S."/>
            <person name="Burckhardt D."/>
            <person name="Oertli M."/>
            <person name="Naumann U."/>
            <person name="Petersen F."/>
            <person name="Wong J."/>
        </authorList>
    </citation>
    <scope>NUCLEOTIDE SEQUENCE</scope>
    <source>
        <strain evidence="4">GSM-AAB239-AS_SAM_17_03QT</strain>
    </source>
</reference>
<gene>
    <name evidence="4" type="ORF">M6B38_101620</name>
</gene>
<evidence type="ECO:0000313" key="4">
    <source>
        <dbReference type="EMBL" id="KAJ6854155.1"/>
    </source>
</evidence>
<dbReference type="SUPFAM" id="SSF63748">
    <property type="entry name" value="Tudor/PWWP/MBT"/>
    <property type="match status" value="1"/>
</dbReference>
<dbReference type="Gene3D" id="2.30.30.140">
    <property type="match status" value="1"/>
</dbReference>
<proteinExistence type="predicted"/>
<name>A0AAX6IXX8_IRIPA</name>
<feature type="region of interest" description="Disordered" evidence="2">
    <location>
        <begin position="372"/>
        <end position="401"/>
    </location>
</feature>
<sequence>MDCSVGTIVWVRRRNGSWWPGRILGPEELSASHLMSPRSGTPVKLLGREDASVDWYNLEKSKRVKAFRCGEFDACIEKAEASQGIPIKKREKYARREDAILHALELEKQQLEIKHQKLGTSSNVMNNKTLGARRRELNSFPAENYMGDDEPGAHSKFANHKSQILPVKAASLHEEEDNLYVNRTKVKQVGWTEHNPEAVPRMRGLQDFGLRIAPPKKKFSQATWETSCKPTSNHVSLHSNSGHMIENVSYGDGSKSSMTIKRKRSHGGPSEESLVKKRDRRRPLVRVLESSAKLPVSHSFQSGYDSGDISVQGEMDHMGALSQAKRSNCVYLPADSNDSLDNDGYPSEQMPIRATQFCTSDYLDQTGALTEEYTSSTVAEETESDTSGSDSSESETDEIGLADSTQILLPGSRNCDPPAVHISENFEGLNDDEKPHPGYMPMFLRQDQLNASADGVSKWHMKGKRNIRQFPKRPMDPMDGKVSLSTADKCDASVKGTSFESRTSSFKMRTEPPSQRVVGRSLYHKEEVSPYAFHGGDMLERQRYPFALQAAKDRGRSQNSLNDSDSDSHLLSPSHWEADGPSAHTRRVYWDDADDCYNTMLIDVELKVQAATYQGEHVPLVSLMSRLNGKAIIGHPVQIEILEDGSAAQLVSKYEVDPDEYAAPSAVWKTGRRSVMHRVPRPNPVSAPEGEDADLIQDSDPESKPSPKKAYAGYFNHEAKLAKKSISHARRPSVPGKSQKKHLKKVSLSSQKTRTLSSFAAERGLGVESGSVRPSRRSDLLEGLIKPDGSAPLVTCVPVKVAFSRILEAVGRPSSCSAHRARMAIPAVVTS</sequence>
<comment type="caution">
    <text evidence="4">The sequence shown here is derived from an EMBL/GenBank/DDBJ whole genome shotgun (WGS) entry which is preliminary data.</text>
</comment>
<dbReference type="Proteomes" id="UP001140949">
    <property type="component" value="Unassembled WGS sequence"/>
</dbReference>
<feature type="compositionally biased region" description="Low complexity" evidence="2">
    <location>
        <begin position="557"/>
        <end position="575"/>
    </location>
</feature>
<keyword evidence="1" id="KW-0175">Coiled coil</keyword>
<dbReference type="InterPro" id="IPR044679">
    <property type="entry name" value="PWWP2-like"/>
</dbReference>
<dbReference type="PROSITE" id="PS50812">
    <property type="entry name" value="PWWP"/>
    <property type="match status" value="1"/>
</dbReference>
<feature type="domain" description="PWWP" evidence="3">
    <location>
        <begin position="5"/>
        <end position="60"/>
    </location>
</feature>
<dbReference type="PANTHER" id="PTHR33697">
    <property type="entry name" value="T17B22.17 PROTEIN-RELATED"/>
    <property type="match status" value="1"/>
</dbReference>
<dbReference type="PANTHER" id="PTHR33697:SF2">
    <property type="entry name" value="T17B22.17 PROTEIN"/>
    <property type="match status" value="1"/>
</dbReference>
<reference evidence="4" key="2">
    <citation type="submission" date="2023-04" db="EMBL/GenBank/DDBJ databases">
        <authorList>
            <person name="Bruccoleri R.E."/>
            <person name="Oakeley E.J."/>
            <person name="Faust A.-M."/>
            <person name="Dessus-Babus S."/>
            <person name="Altorfer M."/>
            <person name="Burckhardt D."/>
            <person name="Oertli M."/>
            <person name="Naumann U."/>
            <person name="Petersen F."/>
            <person name="Wong J."/>
        </authorList>
    </citation>
    <scope>NUCLEOTIDE SEQUENCE</scope>
    <source>
        <strain evidence="4">GSM-AAB239-AS_SAM_17_03QT</strain>
        <tissue evidence="4">Leaf</tissue>
    </source>
</reference>